<name>A0A3S5AEL7_9PLAT</name>
<reference evidence="2" key="1">
    <citation type="submission" date="2018-11" db="EMBL/GenBank/DDBJ databases">
        <authorList>
            <consortium name="Pathogen Informatics"/>
        </authorList>
    </citation>
    <scope>NUCLEOTIDE SEQUENCE</scope>
</reference>
<feature type="coiled-coil region" evidence="1">
    <location>
        <begin position="2"/>
        <end position="36"/>
    </location>
</feature>
<sequence>MVRDTMEKYKRIKVDNDALRERVASLEKLEERMALQDQQISE</sequence>
<dbReference type="AlphaFoldDB" id="A0A3S5AEL7"/>
<evidence type="ECO:0000313" key="3">
    <source>
        <dbReference type="Proteomes" id="UP000784294"/>
    </source>
</evidence>
<protein>
    <submittedName>
        <fullName evidence="2">Uncharacterized protein</fullName>
    </submittedName>
</protein>
<keyword evidence="1" id="KW-0175">Coiled coil</keyword>
<dbReference type="Proteomes" id="UP000784294">
    <property type="component" value="Unassembled WGS sequence"/>
</dbReference>
<proteinExistence type="predicted"/>
<comment type="caution">
    <text evidence="2">The sequence shown here is derived from an EMBL/GenBank/DDBJ whole genome shotgun (WGS) entry which is preliminary data.</text>
</comment>
<accession>A0A3S5AEL7</accession>
<evidence type="ECO:0000313" key="2">
    <source>
        <dbReference type="EMBL" id="VEL14493.1"/>
    </source>
</evidence>
<keyword evidence="3" id="KW-1185">Reference proteome</keyword>
<evidence type="ECO:0000256" key="1">
    <source>
        <dbReference type="SAM" id="Coils"/>
    </source>
</evidence>
<organism evidence="2 3">
    <name type="scientific">Protopolystoma xenopodis</name>
    <dbReference type="NCBI Taxonomy" id="117903"/>
    <lineage>
        <taxon>Eukaryota</taxon>
        <taxon>Metazoa</taxon>
        <taxon>Spiralia</taxon>
        <taxon>Lophotrochozoa</taxon>
        <taxon>Platyhelminthes</taxon>
        <taxon>Monogenea</taxon>
        <taxon>Polyopisthocotylea</taxon>
        <taxon>Polystomatidea</taxon>
        <taxon>Polystomatidae</taxon>
        <taxon>Protopolystoma</taxon>
    </lineage>
</organism>
<gene>
    <name evidence="2" type="ORF">PXEA_LOCUS7933</name>
</gene>
<dbReference type="EMBL" id="CAAALY010021349">
    <property type="protein sequence ID" value="VEL14493.1"/>
    <property type="molecule type" value="Genomic_DNA"/>
</dbReference>